<dbReference type="EMBL" id="CP054051">
    <property type="protein sequence ID" value="QKJ26170.1"/>
    <property type="molecule type" value="Genomic_DNA"/>
</dbReference>
<reference evidence="1 2" key="1">
    <citation type="submission" date="2020-05" db="EMBL/GenBank/DDBJ databases">
        <title>Complete genome sequencing of Campylobacter and Arcobacter type strains.</title>
        <authorList>
            <person name="Miller W.G."/>
            <person name="Yee E."/>
        </authorList>
    </citation>
    <scope>NUCLEOTIDE SEQUENCE [LARGE SCALE GENOMIC DNA]</scope>
    <source>
        <strain evidence="1 2">LMG 21996</strain>
    </source>
</reference>
<dbReference type="SUPFAM" id="SSF52540">
    <property type="entry name" value="P-loop containing nucleoside triphosphate hydrolases"/>
    <property type="match status" value="1"/>
</dbReference>
<dbReference type="Proteomes" id="UP000509513">
    <property type="component" value="Chromosome"/>
</dbReference>
<dbReference type="PANTHER" id="PTHR42957">
    <property type="entry name" value="HELICASE MJ1565-RELATED"/>
    <property type="match status" value="1"/>
</dbReference>
<dbReference type="CDD" id="cd01127">
    <property type="entry name" value="TrwB_TraG_TraD_VirD4"/>
    <property type="match status" value="1"/>
</dbReference>
<dbReference type="Gene3D" id="3.40.50.300">
    <property type="entry name" value="P-loop containing nucleotide triphosphate hydrolases"/>
    <property type="match status" value="1"/>
</dbReference>
<dbReference type="AlphaFoldDB" id="A0A7L5JM14"/>
<evidence type="ECO:0000313" key="2">
    <source>
        <dbReference type="Proteomes" id="UP000509513"/>
    </source>
</evidence>
<dbReference type="InterPro" id="IPR008571">
    <property type="entry name" value="HerA-like"/>
</dbReference>
<gene>
    <name evidence="1" type="ORF">ACBT_0186</name>
</gene>
<evidence type="ECO:0008006" key="3">
    <source>
        <dbReference type="Google" id="ProtNLM"/>
    </source>
</evidence>
<protein>
    <recommendedName>
        <fullName evidence="3">Type IV secretion system coupling protein TraD DNA-binding domain-containing protein</fullName>
    </recommendedName>
</protein>
<proteinExistence type="predicted"/>
<dbReference type="PANTHER" id="PTHR42957:SF1">
    <property type="entry name" value="HELICASE MJ1565-RELATED"/>
    <property type="match status" value="1"/>
</dbReference>
<dbReference type="RefSeq" id="WP_176325360.1">
    <property type="nucleotide sequence ID" value="NZ_CP054051.1"/>
</dbReference>
<sequence length="531" mass="62374">MAIGFNNSNNKSKKEMIFNKEFTNGIVFGRTGSGKTTCAILPNIEDRIKSDYGLLIYDFKGNLHLQTKYLANKYNKLSDVIEIGKPWGKNINLCDYLSLKQIPMIVKTEENRSNYWDTASRNLLEMIFIINKKFNILENEFKRMDKNFTLPYEVKQVSFETVYNQISSVEETKVFFETMSLNLEYVRDKLHFYETNLYKNRLNIFNESINCISKSLNSLKIYKSVNKDDDHGKNAVVNHLNSILNQIASKEYLNKNDIDIIKELRAGKIVIIDVSTFSENILDCINTAIYTRLQQVKHEIMKPVCIVIDEAQKVLSSQYLPQTDVCRESKFEYIFATQDKILLINKLGNSKFEELYSNLVDKFSFSSNNLEIMEQFEYLNISNNRKYFATPLFIDRKELIKVEYEFLKLNNLLQLVDYQSNEPYIFIYDSKLIEEYKIMIETVDEKYFTVDYLSVSCDIETIDTNDKDRVAIKINPNKYYSKLDEMEKYVNDCLRSVGAIIKAEKRLSDRIMMLENKLEFLEAESKFEELF</sequence>
<dbReference type="InterPro" id="IPR027417">
    <property type="entry name" value="P-loop_NTPase"/>
</dbReference>
<accession>A0A7L5JM14</accession>
<dbReference type="KEGG" id="acib:ACBT_0186"/>
<evidence type="ECO:0000313" key="1">
    <source>
        <dbReference type="EMBL" id="QKJ26170.1"/>
    </source>
</evidence>
<organism evidence="1 2">
    <name type="scientific">Aliarcobacter cibarius</name>
    <dbReference type="NCBI Taxonomy" id="255507"/>
    <lineage>
        <taxon>Bacteria</taxon>
        <taxon>Pseudomonadati</taxon>
        <taxon>Campylobacterota</taxon>
        <taxon>Epsilonproteobacteria</taxon>
        <taxon>Campylobacterales</taxon>
        <taxon>Arcobacteraceae</taxon>
        <taxon>Aliarcobacter</taxon>
    </lineage>
</organism>
<name>A0A7L5JM14_9BACT</name>